<organism evidence="2 3">
    <name type="scientific">Naegleria lovaniensis</name>
    <name type="common">Amoeba</name>
    <dbReference type="NCBI Taxonomy" id="51637"/>
    <lineage>
        <taxon>Eukaryota</taxon>
        <taxon>Discoba</taxon>
        <taxon>Heterolobosea</taxon>
        <taxon>Tetramitia</taxon>
        <taxon>Eutetramitia</taxon>
        <taxon>Vahlkampfiidae</taxon>
        <taxon>Naegleria</taxon>
    </lineage>
</organism>
<sequence length="245" mass="27134">MKQINELVNFSAQCSSPNLSMIHDPFHTNTNFHHATNMNSHHSTCMSSSSSSSCSSSMGNHHHGLTTNTSTVTIPQSLFAPKRQRRSTDHSKVVVKSYGKNSNSSASGAVMAHFKSLSYKPQKRLRKKKKADPKLVDFLWRQIESADIHAVSVLNLPNNDSSESSSSSSSLSPNSSALTEWCCDTNRFHSYHHHHTCPFHRKNPTKKASLSLSGVVGHGCEEDGVPRIEKNRVVRTSISIRELLL</sequence>
<dbReference type="EMBL" id="PYSW02000021">
    <property type="protein sequence ID" value="KAG2383199.1"/>
    <property type="molecule type" value="Genomic_DNA"/>
</dbReference>
<dbReference type="Proteomes" id="UP000816034">
    <property type="component" value="Unassembled WGS sequence"/>
</dbReference>
<evidence type="ECO:0000256" key="1">
    <source>
        <dbReference type="SAM" id="MobiDB-lite"/>
    </source>
</evidence>
<accession>A0AA88GQA8</accession>
<feature type="compositionally biased region" description="Low complexity" evidence="1">
    <location>
        <begin position="47"/>
        <end position="59"/>
    </location>
</feature>
<proteinExistence type="predicted"/>
<evidence type="ECO:0000313" key="2">
    <source>
        <dbReference type="EMBL" id="KAG2383199.1"/>
    </source>
</evidence>
<dbReference type="RefSeq" id="XP_044548878.1">
    <property type="nucleotide sequence ID" value="XM_044694186.1"/>
</dbReference>
<evidence type="ECO:0000313" key="3">
    <source>
        <dbReference type="Proteomes" id="UP000816034"/>
    </source>
</evidence>
<feature type="region of interest" description="Disordered" evidence="1">
    <location>
        <begin position="47"/>
        <end position="106"/>
    </location>
</feature>
<name>A0AA88GQA8_NAELO</name>
<comment type="caution">
    <text evidence="2">The sequence shown here is derived from an EMBL/GenBank/DDBJ whole genome shotgun (WGS) entry which is preliminary data.</text>
</comment>
<gene>
    <name evidence="2" type="ORF">C9374_004536</name>
</gene>
<protein>
    <submittedName>
        <fullName evidence="2">Uncharacterized protein</fullName>
    </submittedName>
</protein>
<dbReference type="GeneID" id="68096991"/>
<feature type="compositionally biased region" description="Polar residues" evidence="1">
    <location>
        <begin position="65"/>
        <end position="76"/>
    </location>
</feature>
<keyword evidence="3" id="KW-1185">Reference proteome</keyword>
<reference evidence="2 3" key="1">
    <citation type="journal article" date="2018" name="BMC Genomics">
        <title>The genome of Naegleria lovaniensis, the basis for a comparative approach to unravel pathogenicity factors of the human pathogenic amoeba N. fowleri.</title>
        <authorList>
            <person name="Liechti N."/>
            <person name="Schurch N."/>
            <person name="Bruggmann R."/>
            <person name="Wittwer M."/>
        </authorList>
    </citation>
    <scope>NUCLEOTIDE SEQUENCE [LARGE SCALE GENOMIC DNA]</scope>
    <source>
        <strain evidence="2 3">ATCC 30569</strain>
    </source>
</reference>
<dbReference type="AlphaFoldDB" id="A0AA88GQA8"/>